<dbReference type="PIRSF" id="PIRSF000390">
    <property type="entry name" value="PLP_StrS"/>
    <property type="match status" value="1"/>
</dbReference>
<dbReference type="EMBL" id="CP039375">
    <property type="protein sequence ID" value="QCD66574.1"/>
    <property type="molecule type" value="Genomic_DNA"/>
</dbReference>
<dbReference type="AlphaFoldDB" id="A0A4D6KET4"/>
<dbReference type="Gene3D" id="3.90.1150.10">
    <property type="entry name" value="Aspartate Aminotransferase, domain 1"/>
    <property type="match status" value="1"/>
</dbReference>
<dbReference type="Proteomes" id="UP000297053">
    <property type="component" value="Chromosome"/>
</dbReference>
<dbReference type="RefSeq" id="WP_015762992.1">
    <property type="nucleotide sequence ID" value="NZ_CP039375.1"/>
</dbReference>
<dbReference type="Pfam" id="PF01041">
    <property type="entry name" value="DegT_DnrJ_EryC1"/>
    <property type="match status" value="1"/>
</dbReference>
<comment type="similarity">
    <text evidence="1">Belongs to the DegT/DnrJ/EryC1 family.</text>
</comment>
<sequence>MSSQIDLDEISLADPVVEDREQRRVRSVLESGHLAAGSEVAAFEAAFADYCGTDHAVATSNGTTALHAALAALGIGEGDRVLTTPLSFVATANAIRLVGAEPVFADVDPDSYNLDPEAASERVDSLDGDVDAIMPVHLYGLPAEMDRFRALADACDATLIEDAAQAHGATYRGEPVGSLGDAGCFSFYPTKNMTTGEGGMVVTDDDAVARRLRSFINHGRDPEDGSVHRSVGHNFRMTDIAAAIGRAQLERLPDFVESRRANARRLSEGIDAPSITTPTEAAYKRHSYHQYTVRSPERDALASGLERIGIDTGVYYPTPIHEQPAYDDIESSFPVAERLTREVLSVPVHPSLADETVETIATAIDTVIADE</sequence>
<reference evidence="2 3" key="2">
    <citation type="submission" date="2019-04" db="EMBL/GenBank/DDBJ databases">
        <authorList>
            <person name="Yang S."/>
            <person name="Wei W."/>
        </authorList>
    </citation>
    <scope>NUCLEOTIDE SEQUENCE [LARGE SCALE GENOMIC DNA]</scope>
    <source>
        <strain evidence="3">ZP60</strain>
    </source>
</reference>
<dbReference type="KEGG" id="halz:E5139_13305"/>
<dbReference type="InterPro" id="IPR000653">
    <property type="entry name" value="DegT/StrS_aminotransferase"/>
</dbReference>
<dbReference type="OMA" id="RRGVMNI"/>
<dbReference type="InterPro" id="IPR015424">
    <property type="entry name" value="PyrdxlP-dep_Trfase"/>
</dbReference>
<dbReference type="PANTHER" id="PTHR30244:SF34">
    <property type="entry name" value="DTDP-4-AMINO-4,6-DIDEOXYGALACTOSE TRANSAMINASE"/>
    <property type="match status" value="1"/>
</dbReference>
<organism evidence="2 3">
    <name type="scientific">Halomicrobium mukohataei</name>
    <dbReference type="NCBI Taxonomy" id="57705"/>
    <lineage>
        <taxon>Archaea</taxon>
        <taxon>Methanobacteriati</taxon>
        <taxon>Methanobacteriota</taxon>
        <taxon>Stenosarchaea group</taxon>
        <taxon>Halobacteria</taxon>
        <taxon>Halobacteriales</taxon>
        <taxon>Haloarculaceae</taxon>
        <taxon>Halomicrobium</taxon>
    </lineage>
</organism>
<name>A0A4D6KET4_9EURY</name>
<evidence type="ECO:0000313" key="3">
    <source>
        <dbReference type="Proteomes" id="UP000297053"/>
    </source>
</evidence>
<accession>A0A4D6KET4</accession>
<gene>
    <name evidence="2" type="ORF">E5139_13305</name>
</gene>
<keyword evidence="2" id="KW-0032">Aminotransferase</keyword>
<dbReference type="GO" id="GO:0030170">
    <property type="term" value="F:pyridoxal phosphate binding"/>
    <property type="evidence" value="ECO:0007669"/>
    <property type="project" value="TreeGrafter"/>
</dbReference>
<evidence type="ECO:0000256" key="1">
    <source>
        <dbReference type="RuleBase" id="RU004508"/>
    </source>
</evidence>
<dbReference type="SUPFAM" id="SSF53383">
    <property type="entry name" value="PLP-dependent transferases"/>
    <property type="match status" value="1"/>
</dbReference>
<dbReference type="InterPro" id="IPR015422">
    <property type="entry name" value="PyrdxlP-dep_Trfase_small"/>
</dbReference>
<keyword evidence="2" id="KW-0808">Transferase</keyword>
<reference evidence="2 3" key="1">
    <citation type="submission" date="2019-04" db="EMBL/GenBank/DDBJ databases">
        <title>Complete genome sequence of Arthrobacter sp. ZXY-2 associated with effective atrazine degradation and salt adaptation.</title>
        <authorList>
            <person name="Zhao X."/>
        </authorList>
    </citation>
    <scope>NUCLEOTIDE SEQUENCE [LARGE SCALE GENOMIC DNA]</scope>
    <source>
        <strain evidence="3">ZP60</strain>
    </source>
</reference>
<dbReference type="PANTHER" id="PTHR30244">
    <property type="entry name" value="TRANSAMINASE"/>
    <property type="match status" value="1"/>
</dbReference>
<dbReference type="InterPro" id="IPR015421">
    <property type="entry name" value="PyrdxlP-dep_Trfase_major"/>
</dbReference>
<keyword evidence="1" id="KW-0663">Pyridoxal phosphate</keyword>
<dbReference type="GO" id="GO:0000271">
    <property type="term" value="P:polysaccharide biosynthetic process"/>
    <property type="evidence" value="ECO:0007669"/>
    <property type="project" value="TreeGrafter"/>
</dbReference>
<dbReference type="CDD" id="cd00616">
    <property type="entry name" value="AHBA_syn"/>
    <property type="match status" value="1"/>
</dbReference>
<protein>
    <submittedName>
        <fullName evidence="2">DegT/DnrJ/EryC1/StrS aminotransferase family protein</fullName>
    </submittedName>
</protein>
<dbReference type="GO" id="GO:0008483">
    <property type="term" value="F:transaminase activity"/>
    <property type="evidence" value="ECO:0007669"/>
    <property type="project" value="UniProtKB-KW"/>
</dbReference>
<proteinExistence type="inferred from homology"/>
<evidence type="ECO:0000313" key="2">
    <source>
        <dbReference type="EMBL" id="QCD66574.1"/>
    </source>
</evidence>
<dbReference type="Gene3D" id="3.40.640.10">
    <property type="entry name" value="Type I PLP-dependent aspartate aminotransferase-like (Major domain)"/>
    <property type="match status" value="1"/>
</dbReference>
<dbReference type="GeneID" id="42179935"/>